<organism evidence="1">
    <name type="scientific">Rhizophora mucronata</name>
    <name type="common">Asiatic mangrove</name>
    <dbReference type="NCBI Taxonomy" id="61149"/>
    <lineage>
        <taxon>Eukaryota</taxon>
        <taxon>Viridiplantae</taxon>
        <taxon>Streptophyta</taxon>
        <taxon>Embryophyta</taxon>
        <taxon>Tracheophyta</taxon>
        <taxon>Spermatophyta</taxon>
        <taxon>Magnoliopsida</taxon>
        <taxon>eudicotyledons</taxon>
        <taxon>Gunneridae</taxon>
        <taxon>Pentapetalae</taxon>
        <taxon>rosids</taxon>
        <taxon>fabids</taxon>
        <taxon>Malpighiales</taxon>
        <taxon>Rhizophoraceae</taxon>
        <taxon>Rhizophora</taxon>
    </lineage>
</organism>
<dbReference type="EMBL" id="GGEC01007046">
    <property type="protein sequence ID" value="MBW87529.1"/>
    <property type="molecule type" value="Transcribed_RNA"/>
</dbReference>
<protein>
    <submittedName>
        <fullName evidence="1">U6 snRNA-associated Sm-like protein LSm3</fullName>
    </submittedName>
</protein>
<name>A0A2P2J233_RHIMU</name>
<proteinExistence type="predicted"/>
<reference evidence="1" key="1">
    <citation type="submission" date="2018-02" db="EMBL/GenBank/DDBJ databases">
        <title>Rhizophora mucronata_Transcriptome.</title>
        <authorList>
            <person name="Meera S.P."/>
            <person name="Sreeshan A."/>
            <person name="Augustine A."/>
        </authorList>
    </citation>
    <scope>NUCLEOTIDE SEQUENCE</scope>
    <source>
        <tissue evidence="1">Leaf</tissue>
    </source>
</reference>
<evidence type="ECO:0000313" key="1">
    <source>
        <dbReference type="EMBL" id="MBW87529.1"/>
    </source>
</evidence>
<sequence length="14" mass="1458">MHGVFRGARVLSGA</sequence>
<accession>A0A2P2J233</accession>